<accession>A0A502FX25</accession>
<evidence type="ECO:0000313" key="4">
    <source>
        <dbReference type="Proteomes" id="UP000319931"/>
    </source>
</evidence>
<dbReference type="RefSeq" id="WP_140848686.1">
    <property type="nucleotide sequence ID" value="NZ_RCZC01000002.1"/>
</dbReference>
<feature type="region of interest" description="Disordered" evidence="1">
    <location>
        <begin position="59"/>
        <end position="95"/>
    </location>
</feature>
<dbReference type="EMBL" id="RCZC01000002">
    <property type="protein sequence ID" value="TPG53989.1"/>
    <property type="molecule type" value="Genomic_DNA"/>
</dbReference>
<reference evidence="3 4" key="1">
    <citation type="journal article" date="2019" name="Environ. Microbiol.">
        <title>Species interactions and distinct microbial communities in high Arctic permafrost affected cryosols are associated with the CH4 and CO2 gas fluxes.</title>
        <authorList>
            <person name="Altshuler I."/>
            <person name="Hamel J."/>
            <person name="Turney S."/>
            <person name="Magnuson E."/>
            <person name="Levesque R."/>
            <person name="Greer C."/>
            <person name="Whyte L.G."/>
        </authorList>
    </citation>
    <scope>NUCLEOTIDE SEQUENCE [LARGE SCALE GENOMIC DNA]</scope>
    <source>
        <strain evidence="3 4">E6.1</strain>
    </source>
</reference>
<keyword evidence="4" id="KW-1185">Reference proteome</keyword>
<keyword evidence="2" id="KW-1133">Transmembrane helix</keyword>
<feature type="compositionally biased region" description="Basic and acidic residues" evidence="1">
    <location>
        <begin position="59"/>
        <end position="90"/>
    </location>
</feature>
<evidence type="ECO:0000256" key="1">
    <source>
        <dbReference type="SAM" id="MobiDB-lite"/>
    </source>
</evidence>
<feature type="transmembrane region" description="Helical" evidence="2">
    <location>
        <begin position="12"/>
        <end position="33"/>
    </location>
</feature>
<keyword evidence="2" id="KW-0812">Transmembrane</keyword>
<keyword evidence="2" id="KW-0472">Membrane</keyword>
<evidence type="ECO:0000256" key="2">
    <source>
        <dbReference type="SAM" id="Phobius"/>
    </source>
</evidence>
<evidence type="ECO:0000313" key="3">
    <source>
        <dbReference type="EMBL" id="TPG53989.1"/>
    </source>
</evidence>
<dbReference type="AlphaFoldDB" id="A0A502FX25"/>
<name>A0A502FX25_9SPHN</name>
<sequence length="148" mass="16355">MRPNTLRTLRRYHHYLGLFFAPMILLFSVSGALQTFRLQEARGYGGTPPNWIVWLASVHKDQGPPRPPRAEKPKPQAEAGKPRGEAERAGPKRPSPLPLKIFVVLLSIALCASTITGVAIALSIRSMRRISIAMLVTGTIVPIVLLWI</sequence>
<comment type="caution">
    <text evidence="3">The sequence shown here is derived from an EMBL/GenBank/DDBJ whole genome shotgun (WGS) entry which is preliminary data.</text>
</comment>
<feature type="transmembrane region" description="Helical" evidence="2">
    <location>
        <begin position="130"/>
        <end position="147"/>
    </location>
</feature>
<gene>
    <name evidence="3" type="ORF">EAH76_04580</name>
</gene>
<proteinExistence type="predicted"/>
<protein>
    <recommendedName>
        <fullName evidence="5">PepSY domain-containing protein</fullName>
    </recommendedName>
</protein>
<evidence type="ECO:0008006" key="5">
    <source>
        <dbReference type="Google" id="ProtNLM"/>
    </source>
</evidence>
<dbReference type="OrthoDB" id="118706at2"/>
<dbReference type="Proteomes" id="UP000319931">
    <property type="component" value="Unassembled WGS sequence"/>
</dbReference>
<organism evidence="3 4">
    <name type="scientific">Sphingomonas glacialis</name>
    <dbReference type="NCBI Taxonomy" id="658225"/>
    <lineage>
        <taxon>Bacteria</taxon>
        <taxon>Pseudomonadati</taxon>
        <taxon>Pseudomonadota</taxon>
        <taxon>Alphaproteobacteria</taxon>
        <taxon>Sphingomonadales</taxon>
        <taxon>Sphingomonadaceae</taxon>
        <taxon>Sphingomonas</taxon>
    </lineage>
</organism>
<feature type="transmembrane region" description="Helical" evidence="2">
    <location>
        <begin position="101"/>
        <end position="123"/>
    </location>
</feature>